<proteinExistence type="predicted"/>
<dbReference type="EMBL" id="GL377648">
    <property type="protein sequence ID" value="EFJ11255.1"/>
    <property type="molecule type" value="Genomic_DNA"/>
</dbReference>
<evidence type="ECO:0000313" key="2">
    <source>
        <dbReference type="Proteomes" id="UP000001514"/>
    </source>
</evidence>
<accession>D8SW93</accession>
<dbReference type="AlphaFoldDB" id="D8SW93"/>
<dbReference type="InParanoid" id="D8SW93"/>
<gene>
    <name evidence="1" type="ORF">SELMODRAFT_426400</name>
</gene>
<name>D8SW93_SELML</name>
<keyword evidence="2" id="KW-1185">Reference proteome</keyword>
<protein>
    <submittedName>
        <fullName evidence="1">Uncharacterized protein</fullName>
    </submittedName>
</protein>
<dbReference type="KEGG" id="smo:SELMODRAFT_426400"/>
<evidence type="ECO:0000313" key="1">
    <source>
        <dbReference type="EMBL" id="EFJ11255.1"/>
    </source>
</evidence>
<organism evidence="2">
    <name type="scientific">Selaginella moellendorffii</name>
    <name type="common">Spikemoss</name>
    <dbReference type="NCBI Taxonomy" id="88036"/>
    <lineage>
        <taxon>Eukaryota</taxon>
        <taxon>Viridiplantae</taxon>
        <taxon>Streptophyta</taxon>
        <taxon>Embryophyta</taxon>
        <taxon>Tracheophyta</taxon>
        <taxon>Lycopodiopsida</taxon>
        <taxon>Selaginellales</taxon>
        <taxon>Selaginellaceae</taxon>
        <taxon>Selaginella</taxon>
    </lineage>
</organism>
<dbReference type="HOGENOM" id="CLU_020954_1_0_1"/>
<dbReference type="Gramene" id="EFJ11255">
    <property type="protein sequence ID" value="EFJ11255"/>
    <property type="gene ID" value="SELMODRAFT_426400"/>
</dbReference>
<dbReference type="Proteomes" id="UP000001514">
    <property type="component" value="Unassembled WGS sequence"/>
</dbReference>
<reference evidence="1 2" key="1">
    <citation type="journal article" date="2011" name="Science">
        <title>The Selaginella genome identifies genetic changes associated with the evolution of vascular plants.</title>
        <authorList>
            <person name="Banks J.A."/>
            <person name="Nishiyama T."/>
            <person name="Hasebe M."/>
            <person name="Bowman J.L."/>
            <person name="Gribskov M."/>
            <person name="dePamphilis C."/>
            <person name="Albert V.A."/>
            <person name="Aono N."/>
            <person name="Aoyama T."/>
            <person name="Ambrose B.A."/>
            <person name="Ashton N.W."/>
            <person name="Axtell M.J."/>
            <person name="Barker E."/>
            <person name="Barker M.S."/>
            <person name="Bennetzen J.L."/>
            <person name="Bonawitz N.D."/>
            <person name="Chapple C."/>
            <person name="Cheng C."/>
            <person name="Correa L.G."/>
            <person name="Dacre M."/>
            <person name="DeBarry J."/>
            <person name="Dreyer I."/>
            <person name="Elias M."/>
            <person name="Engstrom E.M."/>
            <person name="Estelle M."/>
            <person name="Feng L."/>
            <person name="Finet C."/>
            <person name="Floyd S.K."/>
            <person name="Frommer W.B."/>
            <person name="Fujita T."/>
            <person name="Gramzow L."/>
            <person name="Gutensohn M."/>
            <person name="Harholt J."/>
            <person name="Hattori M."/>
            <person name="Heyl A."/>
            <person name="Hirai T."/>
            <person name="Hiwatashi Y."/>
            <person name="Ishikawa M."/>
            <person name="Iwata M."/>
            <person name="Karol K.G."/>
            <person name="Koehler B."/>
            <person name="Kolukisaoglu U."/>
            <person name="Kubo M."/>
            <person name="Kurata T."/>
            <person name="Lalonde S."/>
            <person name="Li K."/>
            <person name="Li Y."/>
            <person name="Litt A."/>
            <person name="Lyons E."/>
            <person name="Manning G."/>
            <person name="Maruyama T."/>
            <person name="Michael T.P."/>
            <person name="Mikami K."/>
            <person name="Miyazaki S."/>
            <person name="Morinaga S."/>
            <person name="Murata T."/>
            <person name="Mueller-Roeber B."/>
            <person name="Nelson D.R."/>
            <person name="Obara M."/>
            <person name="Oguri Y."/>
            <person name="Olmstead R.G."/>
            <person name="Onodera N."/>
            <person name="Petersen B.L."/>
            <person name="Pils B."/>
            <person name="Prigge M."/>
            <person name="Rensing S.A."/>
            <person name="Riano-Pachon D.M."/>
            <person name="Roberts A.W."/>
            <person name="Sato Y."/>
            <person name="Scheller H.V."/>
            <person name="Schulz B."/>
            <person name="Schulz C."/>
            <person name="Shakirov E.V."/>
            <person name="Shibagaki N."/>
            <person name="Shinohara N."/>
            <person name="Shippen D.E."/>
            <person name="Soerensen I."/>
            <person name="Sotooka R."/>
            <person name="Sugimoto N."/>
            <person name="Sugita M."/>
            <person name="Sumikawa N."/>
            <person name="Tanurdzic M."/>
            <person name="Theissen G."/>
            <person name="Ulvskov P."/>
            <person name="Wakazuki S."/>
            <person name="Weng J.K."/>
            <person name="Willats W.W."/>
            <person name="Wipf D."/>
            <person name="Wolf P.G."/>
            <person name="Yang L."/>
            <person name="Zimmer A.D."/>
            <person name="Zhu Q."/>
            <person name="Mitros T."/>
            <person name="Hellsten U."/>
            <person name="Loque D."/>
            <person name="Otillar R."/>
            <person name="Salamov A."/>
            <person name="Schmutz J."/>
            <person name="Shapiro H."/>
            <person name="Lindquist E."/>
            <person name="Lucas S."/>
            <person name="Rokhsar D."/>
            <person name="Grigoriev I.V."/>
        </authorList>
    </citation>
    <scope>NUCLEOTIDE SEQUENCE [LARGE SCALE GENOMIC DNA]</scope>
</reference>
<sequence>MHKHVRPLSPTASVGEVAVLIGDYMQLLDATSQKLYMLDRWIHGLSQLTPYRKIDFIFFHLPDGMPLPQVASSFMTYKCVVVMILPRSLMWEGLLAHLVDNNDGFVKFSSGCLLSSMAVDTKGTSGFIPRTTMLYATLGIGIMPHELTSVLLLLYQDMTALQTSS</sequence>